<accession>A0A2P4QZC4</accession>
<dbReference type="VEuPathDB" id="FungiDB:RhiirFUN_002344"/>
<organism evidence="2 3">
    <name type="scientific">Rhizophagus irregularis (strain DAOM 181602 / DAOM 197198 / MUCL 43194)</name>
    <name type="common">Arbuscular mycorrhizal fungus</name>
    <name type="synonym">Glomus intraradices</name>
    <dbReference type="NCBI Taxonomy" id="747089"/>
    <lineage>
        <taxon>Eukaryota</taxon>
        <taxon>Fungi</taxon>
        <taxon>Fungi incertae sedis</taxon>
        <taxon>Mucoromycota</taxon>
        <taxon>Glomeromycotina</taxon>
        <taxon>Glomeromycetes</taxon>
        <taxon>Glomerales</taxon>
        <taxon>Glomeraceae</taxon>
        <taxon>Rhizophagus</taxon>
    </lineage>
</organism>
<dbReference type="AlphaFoldDB" id="A0A2P4QZC4"/>
<gene>
    <name evidence="2" type="ORF">GLOIN_2v1761476</name>
</gene>
<proteinExistence type="predicted"/>
<feature type="region of interest" description="Disordered" evidence="1">
    <location>
        <begin position="256"/>
        <end position="278"/>
    </location>
</feature>
<keyword evidence="3" id="KW-1185">Reference proteome</keyword>
<comment type="caution">
    <text evidence="2">The sequence shown here is derived from an EMBL/GenBank/DDBJ whole genome shotgun (WGS) entry which is preliminary data.</text>
</comment>
<reference evidence="2 3" key="2">
    <citation type="journal article" date="2018" name="New Phytol.">
        <title>High intraspecific genome diversity in the model arbuscular mycorrhizal symbiont Rhizophagus irregularis.</title>
        <authorList>
            <person name="Chen E.C.H."/>
            <person name="Morin E."/>
            <person name="Beaudet D."/>
            <person name="Noel J."/>
            <person name="Yildirir G."/>
            <person name="Ndikumana S."/>
            <person name="Charron P."/>
            <person name="St-Onge C."/>
            <person name="Giorgi J."/>
            <person name="Kruger M."/>
            <person name="Marton T."/>
            <person name="Ropars J."/>
            <person name="Grigoriev I.V."/>
            <person name="Hainaut M."/>
            <person name="Henrissat B."/>
            <person name="Roux C."/>
            <person name="Martin F."/>
            <person name="Corradi N."/>
        </authorList>
    </citation>
    <scope>NUCLEOTIDE SEQUENCE [LARGE SCALE GENOMIC DNA]</scope>
    <source>
        <strain evidence="2 3">DAOM 197198</strain>
    </source>
</reference>
<evidence type="ECO:0000313" key="2">
    <source>
        <dbReference type="EMBL" id="POG83013.1"/>
    </source>
</evidence>
<reference evidence="2 3" key="1">
    <citation type="journal article" date="2013" name="Proc. Natl. Acad. Sci. U.S.A.">
        <title>Genome of an arbuscular mycorrhizal fungus provides insight into the oldest plant symbiosis.</title>
        <authorList>
            <person name="Tisserant E."/>
            <person name="Malbreil M."/>
            <person name="Kuo A."/>
            <person name="Kohler A."/>
            <person name="Symeonidi A."/>
            <person name="Balestrini R."/>
            <person name="Charron P."/>
            <person name="Duensing N."/>
            <person name="Frei Dit Frey N."/>
            <person name="Gianinazzi-Pearson V."/>
            <person name="Gilbert L.B."/>
            <person name="Handa Y."/>
            <person name="Herr J.R."/>
            <person name="Hijri M."/>
            <person name="Koul R."/>
            <person name="Kawaguchi M."/>
            <person name="Krajinski F."/>
            <person name="Lammers P.J."/>
            <person name="Masclaux F.G."/>
            <person name="Murat C."/>
            <person name="Morin E."/>
            <person name="Ndikumana S."/>
            <person name="Pagni M."/>
            <person name="Petitpierre D."/>
            <person name="Requena N."/>
            <person name="Rosikiewicz P."/>
            <person name="Riley R."/>
            <person name="Saito K."/>
            <person name="San Clemente H."/>
            <person name="Shapiro H."/>
            <person name="van Tuinen D."/>
            <person name="Becard G."/>
            <person name="Bonfante P."/>
            <person name="Paszkowski U."/>
            <person name="Shachar-Hill Y.Y."/>
            <person name="Tuskan G.A."/>
            <person name="Young P.W."/>
            <person name="Sanders I.R."/>
            <person name="Henrissat B."/>
            <person name="Rensing S.A."/>
            <person name="Grigoriev I.V."/>
            <person name="Corradi N."/>
            <person name="Roux C."/>
            <person name="Martin F."/>
        </authorList>
    </citation>
    <scope>NUCLEOTIDE SEQUENCE [LARGE SCALE GENOMIC DNA]</scope>
    <source>
        <strain evidence="2 3">DAOM 197198</strain>
    </source>
</reference>
<feature type="compositionally biased region" description="Basic and acidic residues" evidence="1">
    <location>
        <begin position="265"/>
        <end position="274"/>
    </location>
</feature>
<name>A0A2P4QZC4_RHIID</name>
<protein>
    <submittedName>
        <fullName evidence="2">Uncharacterized protein</fullName>
    </submittedName>
</protein>
<dbReference type="EMBL" id="AUPC02000002">
    <property type="protein sequence ID" value="POG83013.1"/>
    <property type="molecule type" value="Genomic_DNA"/>
</dbReference>
<evidence type="ECO:0000256" key="1">
    <source>
        <dbReference type="SAM" id="MobiDB-lite"/>
    </source>
</evidence>
<evidence type="ECO:0000313" key="3">
    <source>
        <dbReference type="Proteomes" id="UP000018888"/>
    </source>
</evidence>
<sequence length="309" mass="36443">MATQEVKIPAIKKELIRCKNTIQEININMNNILVDEYKYKMELYTNSKEANLTIDWPLSFKLINNEFKTKCNVTNQEDASARTFRVKNFLKMLPTYRTLNERKVCGIDSAKCPRCNVMDEDWEHLWVCEKNDDITSEYASLENSIHEILQEIKMNDSDEINVRLVEMKDALTEVSKSRSCIEVTENVLRELTRGIINEKWIKVCKVKGDKDIIYKIYRYMDKIQKLFWNKETIELEKIRGITKELKRIRGKKVIESEGDEGSSDDEGKNKNEKKNSKKLKIITKNMMLENSKDNVFRLGEYDKNKWGIR</sequence>
<dbReference type="Proteomes" id="UP000018888">
    <property type="component" value="Unassembled WGS sequence"/>
</dbReference>